<feature type="region of interest" description="Disordered" evidence="1">
    <location>
        <begin position="808"/>
        <end position="828"/>
    </location>
</feature>
<feature type="region of interest" description="Disordered" evidence="1">
    <location>
        <begin position="581"/>
        <end position="621"/>
    </location>
</feature>
<feature type="compositionally biased region" description="Basic and acidic residues" evidence="1">
    <location>
        <begin position="581"/>
        <end position="614"/>
    </location>
</feature>
<dbReference type="OrthoDB" id="5535068at2759"/>
<feature type="region of interest" description="Disordered" evidence="1">
    <location>
        <begin position="111"/>
        <end position="138"/>
    </location>
</feature>
<dbReference type="Proteomes" id="UP000265515">
    <property type="component" value="Unassembled WGS sequence"/>
</dbReference>
<evidence type="ECO:0000313" key="2">
    <source>
        <dbReference type="EMBL" id="GBG63090.1"/>
    </source>
</evidence>
<gene>
    <name evidence="2" type="ORF">CBR_g36576</name>
</gene>
<evidence type="ECO:0000313" key="3">
    <source>
        <dbReference type="Proteomes" id="UP000265515"/>
    </source>
</evidence>
<comment type="caution">
    <text evidence="2">The sequence shown here is derived from an EMBL/GenBank/DDBJ whole genome shotgun (WGS) entry which is preliminary data.</text>
</comment>
<dbReference type="AlphaFoldDB" id="A0A388JZ60"/>
<sequence>MNIIREADALRFGLEINHSDCDILHGTNCKAVFCGTASNVLIEIGRVKATACFFVMPNMDHAILLGRLFLYRTETLMFYKHDGTLILILCDPTCGNYEIITCRNTDPRSIRNRPKSGSFTIEESKDERRRFREEPQEEAQEKVFSLSLSDVNKAMDIVATHEMADPDAIHALREQVLECPQAGEVELIYRLPGGRRDPAMMQAQVGYEQKAELVLKPFEEEDPWGGKDVQWMMKLTLTGEHSLVEEVKTIEEGSNQVEKHKELIGGMYLLVNTLLQGNFDQVNSLNPAENKDTVSESQDDEFEEVEIKEAFRAEEYDEIYLELRLLLSCEMRDRDASERAQKMRQLYLIEELDETEWKDWVSGTRLKKFVAKEERSKRQRDPKPREAMPSRGGRKALARREEESVPEAEERGAYPDCGLGPMFFHRFTGGGLRGSPQHEREEVPPPGGALQESEVHLDILRWRVPQTDERRDDPAGGVPREEVHEPVREAERDAQGGRVIEEVINVGEDTSPRTSAPETGPKIMPDVAREAGEELQQGEAPPPLPYVTLSPGVRVEMERERIGWRREALSTIDRYLAAHAQEHPDIERPMKPPREPHQAEREALVEIPEREGHRTRGRAPTVEAEVRELRALVISQYAIIQDLRQQPRDMATKMEREAPTKIGDWTESRRYDIQSEALQGLFRPPYMAGPSHEPSIGKAILELEEAKAKREAEREALEVKAPTELAAQLMTSSRPATESSTPRAGDRPRTTVSEPALGSDEGSMNVLLEAVDTMQEEASLFMLEQRVEEPNEGETVVAMADVFEGRPQRLDTSEYRPEGVGIRLEPST</sequence>
<evidence type="ECO:0000256" key="1">
    <source>
        <dbReference type="SAM" id="MobiDB-lite"/>
    </source>
</evidence>
<dbReference type="Gramene" id="GBG63090">
    <property type="protein sequence ID" value="GBG63090"/>
    <property type="gene ID" value="CBR_g36576"/>
</dbReference>
<feature type="compositionally biased region" description="Basic and acidic residues" evidence="1">
    <location>
        <begin position="453"/>
        <end position="501"/>
    </location>
</feature>
<feature type="compositionally biased region" description="Polar residues" evidence="1">
    <location>
        <begin position="729"/>
        <end position="742"/>
    </location>
</feature>
<proteinExistence type="predicted"/>
<name>A0A388JZ60_CHABU</name>
<feature type="region of interest" description="Disordered" evidence="1">
    <location>
        <begin position="371"/>
        <end position="524"/>
    </location>
</feature>
<protein>
    <submittedName>
        <fullName evidence="2">Uncharacterized protein</fullName>
    </submittedName>
</protein>
<feature type="compositionally biased region" description="Basic and acidic residues" evidence="1">
    <location>
        <begin position="808"/>
        <end position="817"/>
    </location>
</feature>
<keyword evidence="3" id="KW-1185">Reference proteome</keyword>
<feature type="compositionally biased region" description="Basic and acidic residues" evidence="1">
    <location>
        <begin position="122"/>
        <end position="134"/>
    </location>
</feature>
<feature type="compositionally biased region" description="Basic and acidic residues" evidence="1">
    <location>
        <begin position="398"/>
        <end position="413"/>
    </location>
</feature>
<reference evidence="2 3" key="1">
    <citation type="journal article" date="2018" name="Cell">
        <title>The Chara Genome: Secondary Complexity and Implications for Plant Terrestrialization.</title>
        <authorList>
            <person name="Nishiyama T."/>
            <person name="Sakayama H."/>
            <person name="Vries J.D."/>
            <person name="Buschmann H."/>
            <person name="Saint-Marcoux D."/>
            <person name="Ullrich K.K."/>
            <person name="Haas F.B."/>
            <person name="Vanderstraeten L."/>
            <person name="Becker D."/>
            <person name="Lang D."/>
            <person name="Vosolsobe S."/>
            <person name="Rombauts S."/>
            <person name="Wilhelmsson P.K.I."/>
            <person name="Janitza P."/>
            <person name="Kern R."/>
            <person name="Heyl A."/>
            <person name="Rumpler F."/>
            <person name="Villalobos L.I.A.C."/>
            <person name="Clay J.M."/>
            <person name="Skokan R."/>
            <person name="Toyoda A."/>
            <person name="Suzuki Y."/>
            <person name="Kagoshima H."/>
            <person name="Schijlen E."/>
            <person name="Tajeshwar N."/>
            <person name="Catarino B."/>
            <person name="Hetherington A.J."/>
            <person name="Saltykova A."/>
            <person name="Bonnot C."/>
            <person name="Breuninger H."/>
            <person name="Symeonidi A."/>
            <person name="Radhakrishnan G.V."/>
            <person name="Van Nieuwerburgh F."/>
            <person name="Deforce D."/>
            <person name="Chang C."/>
            <person name="Karol K.G."/>
            <person name="Hedrich R."/>
            <person name="Ulvskov P."/>
            <person name="Glockner G."/>
            <person name="Delwiche C.F."/>
            <person name="Petrasek J."/>
            <person name="Van de Peer Y."/>
            <person name="Friml J."/>
            <person name="Beilby M."/>
            <person name="Dolan L."/>
            <person name="Kohara Y."/>
            <person name="Sugano S."/>
            <person name="Fujiyama A."/>
            <person name="Delaux P.-M."/>
            <person name="Quint M."/>
            <person name="TheiBen G."/>
            <person name="Hagemann M."/>
            <person name="Harholt J."/>
            <person name="Dunand C."/>
            <person name="Zachgo S."/>
            <person name="Langdale J."/>
            <person name="Maumus F."/>
            <person name="Straeten D.V.D."/>
            <person name="Gould S.B."/>
            <person name="Rensing S.A."/>
        </authorList>
    </citation>
    <scope>NUCLEOTIDE SEQUENCE [LARGE SCALE GENOMIC DNA]</scope>
    <source>
        <strain evidence="2 3">S276</strain>
    </source>
</reference>
<feature type="region of interest" description="Disordered" evidence="1">
    <location>
        <begin position="712"/>
        <end position="762"/>
    </location>
</feature>
<organism evidence="2 3">
    <name type="scientific">Chara braunii</name>
    <name type="common">Braun's stonewort</name>
    <dbReference type="NCBI Taxonomy" id="69332"/>
    <lineage>
        <taxon>Eukaryota</taxon>
        <taxon>Viridiplantae</taxon>
        <taxon>Streptophyta</taxon>
        <taxon>Charophyceae</taxon>
        <taxon>Charales</taxon>
        <taxon>Characeae</taxon>
        <taxon>Chara</taxon>
    </lineage>
</organism>
<accession>A0A388JZ60</accession>
<feature type="compositionally biased region" description="Basic and acidic residues" evidence="1">
    <location>
        <begin position="371"/>
        <end position="388"/>
    </location>
</feature>
<dbReference type="EMBL" id="BFEA01000035">
    <property type="protein sequence ID" value="GBG63090.1"/>
    <property type="molecule type" value="Genomic_DNA"/>
</dbReference>